<feature type="chain" id="PRO_5017798709" evidence="1">
    <location>
        <begin position="19"/>
        <end position="88"/>
    </location>
</feature>
<keyword evidence="3" id="KW-1185">Reference proteome</keyword>
<protein>
    <submittedName>
        <fullName evidence="2">Uncharacterized protein</fullName>
    </submittedName>
</protein>
<dbReference type="Proteomes" id="UP000256690">
    <property type="component" value="Unassembled WGS sequence"/>
</dbReference>
<evidence type="ECO:0000313" key="2">
    <source>
        <dbReference type="EMBL" id="RDW81446.1"/>
    </source>
</evidence>
<dbReference type="RefSeq" id="XP_026604499.1">
    <property type="nucleotide sequence ID" value="XM_026747019.1"/>
</dbReference>
<sequence>MRPNWFLALAACVPFALASHEYSVLARDGGDDKPPPKDGGCLRSCFNDKPACPKGMDAQKLRPQKRAVFRAEPTAVGPRAATGAALAP</sequence>
<evidence type="ECO:0000256" key="1">
    <source>
        <dbReference type="SAM" id="SignalP"/>
    </source>
</evidence>
<proteinExistence type="predicted"/>
<reference evidence="2 3" key="1">
    <citation type="journal article" date="2018" name="IMA Fungus">
        <title>IMA Genome-F 9: Draft genome sequence of Annulohypoxylon stygium, Aspergillus mulundensis, Berkeleyomyces basicola (syn. Thielaviopsis basicola), Ceratocystis smalleyi, two Cercospora beticola strains, Coleophoma cylindrospora, Fusarium fracticaudum, Phialophora cf. hyalina, and Morchella septimelata.</title>
        <authorList>
            <person name="Wingfield B.D."/>
            <person name="Bills G.F."/>
            <person name="Dong Y."/>
            <person name="Huang W."/>
            <person name="Nel W.J."/>
            <person name="Swalarsk-Parry B.S."/>
            <person name="Vaghefi N."/>
            <person name="Wilken P.M."/>
            <person name="An Z."/>
            <person name="de Beer Z.W."/>
            <person name="De Vos L."/>
            <person name="Chen L."/>
            <person name="Duong T.A."/>
            <person name="Gao Y."/>
            <person name="Hammerbacher A."/>
            <person name="Kikkert J.R."/>
            <person name="Li Y."/>
            <person name="Li H."/>
            <person name="Li K."/>
            <person name="Li Q."/>
            <person name="Liu X."/>
            <person name="Ma X."/>
            <person name="Naidoo K."/>
            <person name="Pethybridge S.J."/>
            <person name="Sun J."/>
            <person name="Steenkamp E.T."/>
            <person name="van der Nest M.A."/>
            <person name="van Wyk S."/>
            <person name="Wingfield M.J."/>
            <person name="Xiong C."/>
            <person name="Yue Q."/>
            <person name="Zhang X."/>
        </authorList>
    </citation>
    <scope>NUCLEOTIDE SEQUENCE [LARGE SCALE GENOMIC DNA]</scope>
    <source>
        <strain evidence="2 3">DSM 5745</strain>
    </source>
</reference>
<keyword evidence="1" id="KW-0732">Signal</keyword>
<organism evidence="2 3">
    <name type="scientific">Aspergillus mulundensis</name>
    <dbReference type="NCBI Taxonomy" id="1810919"/>
    <lineage>
        <taxon>Eukaryota</taxon>
        <taxon>Fungi</taxon>
        <taxon>Dikarya</taxon>
        <taxon>Ascomycota</taxon>
        <taxon>Pezizomycotina</taxon>
        <taxon>Eurotiomycetes</taxon>
        <taxon>Eurotiomycetidae</taxon>
        <taxon>Eurotiales</taxon>
        <taxon>Aspergillaceae</taxon>
        <taxon>Aspergillus</taxon>
        <taxon>Aspergillus subgen. Nidulantes</taxon>
    </lineage>
</organism>
<dbReference type="GeneID" id="38115373"/>
<dbReference type="EMBL" id="PVWQ01000005">
    <property type="protein sequence ID" value="RDW81446.1"/>
    <property type="molecule type" value="Genomic_DNA"/>
</dbReference>
<dbReference type="AlphaFoldDB" id="A0A3D8S5C2"/>
<comment type="caution">
    <text evidence="2">The sequence shown here is derived from an EMBL/GenBank/DDBJ whole genome shotgun (WGS) entry which is preliminary data.</text>
</comment>
<accession>A0A3D8S5C2</accession>
<evidence type="ECO:0000313" key="3">
    <source>
        <dbReference type="Proteomes" id="UP000256690"/>
    </source>
</evidence>
<gene>
    <name evidence="2" type="ORF">DSM5745_05003</name>
</gene>
<name>A0A3D8S5C2_9EURO</name>
<feature type="signal peptide" evidence="1">
    <location>
        <begin position="1"/>
        <end position="18"/>
    </location>
</feature>